<dbReference type="STRING" id="349163.Acry_0496"/>
<name>A5FVT8_ACICJ</name>
<dbReference type="InterPro" id="IPR002641">
    <property type="entry name" value="PNPLA_dom"/>
</dbReference>
<dbReference type="Pfam" id="PF01734">
    <property type="entry name" value="Patatin"/>
    <property type="match status" value="1"/>
</dbReference>
<dbReference type="PANTHER" id="PTHR14226">
    <property type="entry name" value="NEUROPATHY TARGET ESTERASE/SWISS CHEESE D.MELANOGASTER"/>
    <property type="match status" value="1"/>
</dbReference>
<evidence type="ECO:0000256" key="2">
    <source>
        <dbReference type="ARBA" id="ARBA00022963"/>
    </source>
</evidence>
<keyword evidence="2 4" id="KW-0442">Lipid degradation</keyword>
<dbReference type="GO" id="GO:0016787">
    <property type="term" value="F:hydrolase activity"/>
    <property type="evidence" value="ECO:0007669"/>
    <property type="project" value="UniProtKB-UniRule"/>
</dbReference>
<organism evidence="6 7">
    <name type="scientific">Acidiphilium cryptum (strain JF-5)</name>
    <dbReference type="NCBI Taxonomy" id="349163"/>
    <lineage>
        <taxon>Bacteria</taxon>
        <taxon>Pseudomonadati</taxon>
        <taxon>Pseudomonadota</taxon>
        <taxon>Alphaproteobacteria</taxon>
        <taxon>Acetobacterales</taxon>
        <taxon>Acidocellaceae</taxon>
        <taxon>Acidiphilium</taxon>
    </lineage>
</organism>
<dbReference type="PANTHER" id="PTHR14226:SF57">
    <property type="entry name" value="BLR7027 PROTEIN"/>
    <property type="match status" value="1"/>
</dbReference>
<dbReference type="RefSeq" id="WP_011941559.1">
    <property type="nucleotide sequence ID" value="NC_009484.1"/>
</dbReference>
<feature type="short sequence motif" description="GXSXG" evidence="4">
    <location>
        <begin position="58"/>
        <end position="62"/>
    </location>
</feature>
<dbReference type="HOGENOM" id="CLU_042894_0_0_5"/>
<sequence>MSVTNKRRSRQPSAATPACATGLRNVLLLQGGGALGAYQAGAYEALAEHAYDPDWIIGVSIGAINASLIVGNPPERRLERLREFWKRVTTPRPGFIPPALSLHVAAEKKLGALNAVLFGQPGFFRPRHPVDFITENPLSFYDTAHLRQTLEELVDFDLINSGTTRLAVGAVQIRTGNMIYFDNAECRITPQHIMASGALPPGFPPVEIDGEAYWDGGLVSNTPLEYMMRCEPRENSLVFQVDLFPARGPMPKTLDGVAEREKDIRYSSRTRYGTDAEKRRQDLRRRVCAFLEKLPPELRDDPIAKHLQEFSCPAQIDVVHLIYRPEHPQGADKDVQFDRTTATERWRHGHEDASRALSAAPWREPHPHELGMRTFDIAKTES</sequence>
<protein>
    <submittedName>
        <fullName evidence="6">Patatin</fullName>
    </submittedName>
</protein>
<evidence type="ECO:0000313" key="7">
    <source>
        <dbReference type="Proteomes" id="UP000000245"/>
    </source>
</evidence>
<evidence type="ECO:0000256" key="3">
    <source>
        <dbReference type="ARBA" id="ARBA00023098"/>
    </source>
</evidence>
<dbReference type="Gene3D" id="3.40.1090.10">
    <property type="entry name" value="Cytosolic phospholipase A2 catalytic domain"/>
    <property type="match status" value="2"/>
</dbReference>
<evidence type="ECO:0000313" key="6">
    <source>
        <dbReference type="EMBL" id="ABQ29720.1"/>
    </source>
</evidence>
<dbReference type="eggNOG" id="COG1752">
    <property type="taxonomic scope" value="Bacteria"/>
</dbReference>
<feature type="active site" description="Nucleophile" evidence="4">
    <location>
        <position position="60"/>
    </location>
</feature>
<keyword evidence="1 4" id="KW-0378">Hydrolase</keyword>
<dbReference type="InterPro" id="IPR021095">
    <property type="entry name" value="DUF3734"/>
</dbReference>
<feature type="domain" description="PNPLA" evidence="5">
    <location>
        <begin position="27"/>
        <end position="228"/>
    </location>
</feature>
<dbReference type="InterPro" id="IPR050301">
    <property type="entry name" value="NTE"/>
</dbReference>
<dbReference type="GO" id="GO:0016042">
    <property type="term" value="P:lipid catabolic process"/>
    <property type="evidence" value="ECO:0007669"/>
    <property type="project" value="UniProtKB-UniRule"/>
</dbReference>
<dbReference type="AlphaFoldDB" id="A5FVT8"/>
<evidence type="ECO:0000256" key="1">
    <source>
        <dbReference type="ARBA" id="ARBA00022801"/>
    </source>
</evidence>
<dbReference type="Proteomes" id="UP000000245">
    <property type="component" value="Chromosome"/>
</dbReference>
<keyword evidence="3 4" id="KW-0443">Lipid metabolism</keyword>
<evidence type="ECO:0000256" key="4">
    <source>
        <dbReference type="PROSITE-ProRule" id="PRU01161"/>
    </source>
</evidence>
<keyword evidence="7" id="KW-1185">Reference proteome</keyword>
<reference evidence="6 7" key="1">
    <citation type="submission" date="2007-05" db="EMBL/GenBank/DDBJ databases">
        <title>Complete sequence of chromosome of Acidiphilium cryptum JF-5.</title>
        <authorList>
            <consortium name="US DOE Joint Genome Institute"/>
            <person name="Copeland A."/>
            <person name="Lucas S."/>
            <person name="Lapidus A."/>
            <person name="Barry K."/>
            <person name="Detter J.C."/>
            <person name="Glavina del Rio T."/>
            <person name="Hammon N."/>
            <person name="Israni S."/>
            <person name="Dalin E."/>
            <person name="Tice H."/>
            <person name="Pitluck S."/>
            <person name="Sims D."/>
            <person name="Brettin T."/>
            <person name="Bruce D."/>
            <person name="Han C."/>
            <person name="Schmutz J."/>
            <person name="Larimer F."/>
            <person name="Land M."/>
            <person name="Hauser L."/>
            <person name="Kyrpides N."/>
            <person name="Kim E."/>
            <person name="Magnuson T."/>
            <person name="Richardson P."/>
        </authorList>
    </citation>
    <scope>NUCLEOTIDE SEQUENCE [LARGE SCALE GENOMIC DNA]</scope>
    <source>
        <strain evidence="6 7">JF-5</strain>
    </source>
</reference>
<dbReference type="PROSITE" id="PS51635">
    <property type="entry name" value="PNPLA"/>
    <property type="match status" value="1"/>
</dbReference>
<accession>A5FVT8</accession>
<dbReference type="KEGG" id="acr:Acry_0496"/>
<dbReference type="Pfam" id="PF12536">
    <property type="entry name" value="DUF3734"/>
    <property type="match status" value="1"/>
</dbReference>
<evidence type="ECO:0000259" key="5">
    <source>
        <dbReference type="PROSITE" id="PS51635"/>
    </source>
</evidence>
<feature type="short sequence motif" description="GXGXXG" evidence="4">
    <location>
        <begin position="31"/>
        <end position="36"/>
    </location>
</feature>
<gene>
    <name evidence="6" type="ordered locus">Acry_0496</name>
</gene>
<dbReference type="SUPFAM" id="SSF52151">
    <property type="entry name" value="FabD/lysophospholipase-like"/>
    <property type="match status" value="1"/>
</dbReference>
<dbReference type="EMBL" id="CP000697">
    <property type="protein sequence ID" value="ABQ29720.1"/>
    <property type="molecule type" value="Genomic_DNA"/>
</dbReference>
<dbReference type="CDD" id="cd07209">
    <property type="entry name" value="Pat_hypo_Ecoli_Z1214_like"/>
    <property type="match status" value="1"/>
</dbReference>
<proteinExistence type="predicted"/>
<feature type="active site" description="Proton acceptor" evidence="4">
    <location>
        <position position="215"/>
    </location>
</feature>
<dbReference type="InterPro" id="IPR016035">
    <property type="entry name" value="Acyl_Trfase/lysoPLipase"/>
</dbReference>
<feature type="short sequence motif" description="DGA/G" evidence="4">
    <location>
        <begin position="215"/>
        <end position="217"/>
    </location>
</feature>